<dbReference type="Proteomes" id="UP000274429">
    <property type="component" value="Unassembled WGS sequence"/>
</dbReference>
<sequence>MKRVIAPSDRGQISKKTIKRSKGVFVEESSSGQNGHFLGCFPPEIVFRVFTFLEISDLSNVVFASRSGRMSVKHYLTSPVCTQLYSFRNPHPPNAPDNFVAVKEQLDYFSHVGLLFRRIYCFRPLSLRIQLLDSILRAVSLLILCILISSTRANSFMFIDEFRTFILPLSS</sequence>
<gene>
    <name evidence="1" type="ORF">TTAC_LOCUS9854</name>
</gene>
<dbReference type="STRING" id="6205.A0A0R3X8J4"/>
<dbReference type="WBParaSite" id="TTAC_0000986901-mRNA-1">
    <property type="protein sequence ID" value="TTAC_0000986901-mRNA-1"/>
    <property type="gene ID" value="TTAC_0000986901"/>
</dbReference>
<name>A0A0R3X8J4_HYDTA</name>
<proteinExistence type="predicted"/>
<protein>
    <submittedName>
        <fullName evidence="3">F-box domain-containing protein</fullName>
    </submittedName>
</protein>
<accession>A0A0R3X8J4</accession>
<dbReference type="AlphaFoldDB" id="A0A0R3X8J4"/>
<evidence type="ECO:0000313" key="2">
    <source>
        <dbReference type="Proteomes" id="UP000274429"/>
    </source>
</evidence>
<reference evidence="3" key="1">
    <citation type="submission" date="2017-02" db="UniProtKB">
        <authorList>
            <consortium name="WormBaseParasite"/>
        </authorList>
    </citation>
    <scope>IDENTIFICATION</scope>
</reference>
<keyword evidence="2" id="KW-1185">Reference proteome</keyword>
<organism evidence="3">
    <name type="scientific">Hydatigena taeniaeformis</name>
    <name type="common">Feline tapeworm</name>
    <name type="synonym">Taenia taeniaeformis</name>
    <dbReference type="NCBI Taxonomy" id="6205"/>
    <lineage>
        <taxon>Eukaryota</taxon>
        <taxon>Metazoa</taxon>
        <taxon>Spiralia</taxon>
        <taxon>Lophotrochozoa</taxon>
        <taxon>Platyhelminthes</taxon>
        <taxon>Cestoda</taxon>
        <taxon>Eucestoda</taxon>
        <taxon>Cyclophyllidea</taxon>
        <taxon>Taeniidae</taxon>
        <taxon>Hydatigera</taxon>
    </lineage>
</organism>
<dbReference type="EMBL" id="UYWX01021112">
    <property type="protein sequence ID" value="VDM34810.1"/>
    <property type="molecule type" value="Genomic_DNA"/>
</dbReference>
<evidence type="ECO:0000313" key="3">
    <source>
        <dbReference type="WBParaSite" id="TTAC_0000986901-mRNA-1"/>
    </source>
</evidence>
<reference evidence="1 2" key="2">
    <citation type="submission" date="2018-11" db="EMBL/GenBank/DDBJ databases">
        <authorList>
            <consortium name="Pathogen Informatics"/>
        </authorList>
    </citation>
    <scope>NUCLEOTIDE SEQUENCE [LARGE SCALE GENOMIC DNA]</scope>
</reference>
<evidence type="ECO:0000313" key="1">
    <source>
        <dbReference type="EMBL" id="VDM34810.1"/>
    </source>
</evidence>